<name>A0A6L5B727_APIGR</name>
<evidence type="ECO:0000256" key="2">
    <source>
        <dbReference type="ARBA" id="ARBA00022884"/>
    </source>
</evidence>
<dbReference type="SUPFAM" id="SSF54928">
    <property type="entry name" value="RNA-binding domain, RBD"/>
    <property type="match status" value="1"/>
</dbReference>
<evidence type="ECO:0000313" key="7">
    <source>
        <dbReference type="EMBL" id="KAF1001735.1"/>
    </source>
</evidence>
<dbReference type="Proteomes" id="UP000593563">
    <property type="component" value="Unassembled WGS sequence"/>
</dbReference>
<keyword evidence="2 3" id="KW-0694">RNA-binding</keyword>
<dbReference type="SMART" id="SM00360">
    <property type="entry name" value="RRM"/>
    <property type="match status" value="1"/>
</dbReference>
<evidence type="ECO:0000313" key="6">
    <source>
        <dbReference type="EMBL" id="KAF1001400.1"/>
    </source>
</evidence>
<feature type="domain" description="RRM" evidence="4">
    <location>
        <begin position="27"/>
        <end position="88"/>
    </location>
</feature>
<protein>
    <recommendedName>
        <fullName evidence="4">RRM domain-containing protein</fullName>
    </recommendedName>
</protein>
<evidence type="ECO:0000313" key="5">
    <source>
        <dbReference type="EMBL" id="KAF1001390.1"/>
    </source>
</evidence>
<dbReference type="GO" id="GO:0003723">
    <property type="term" value="F:RNA binding"/>
    <property type="evidence" value="ECO:0007669"/>
    <property type="project" value="UniProtKB-UniRule"/>
</dbReference>
<dbReference type="EMBL" id="WRXP01004652">
    <property type="protein sequence ID" value="KAF1001400.1"/>
    <property type="molecule type" value="Genomic_DNA"/>
</dbReference>
<keyword evidence="8" id="KW-1185">Reference proteome</keyword>
<feature type="non-terminal residue" evidence="5">
    <location>
        <position position="1"/>
    </location>
</feature>
<feature type="non-terminal residue" evidence="5">
    <location>
        <position position="88"/>
    </location>
</feature>
<organism evidence="5 8">
    <name type="scientific">Apium graveolens</name>
    <name type="common">Celery</name>
    <dbReference type="NCBI Taxonomy" id="4045"/>
    <lineage>
        <taxon>Eukaryota</taxon>
        <taxon>Viridiplantae</taxon>
        <taxon>Streptophyta</taxon>
        <taxon>Embryophyta</taxon>
        <taxon>Tracheophyta</taxon>
        <taxon>Spermatophyta</taxon>
        <taxon>Magnoliopsida</taxon>
        <taxon>eudicotyledons</taxon>
        <taxon>Gunneridae</taxon>
        <taxon>Pentapetalae</taxon>
        <taxon>asterids</taxon>
        <taxon>campanulids</taxon>
        <taxon>Apiales</taxon>
        <taxon>Apiaceae</taxon>
        <taxon>Apioideae</taxon>
        <taxon>apioid superclade</taxon>
        <taxon>Apieae</taxon>
        <taxon>Apium</taxon>
    </lineage>
</organism>
<sequence length="88" mass="10176">RKAKRKDQLVYAKKELLNYHTQKLKASNLFVKNLNISIDDKKLEHTYGAYGKVTSARVMRKYDGFSKGFGFVNFSIVEEVKMVLDSLN</sequence>
<evidence type="ECO:0000256" key="1">
    <source>
        <dbReference type="ARBA" id="ARBA00022737"/>
    </source>
</evidence>
<dbReference type="PROSITE" id="PS50102">
    <property type="entry name" value="RRM"/>
    <property type="match status" value="1"/>
</dbReference>
<dbReference type="Pfam" id="PF00076">
    <property type="entry name" value="RRM_1"/>
    <property type="match status" value="1"/>
</dbReference>
<reference evidence="5" key="1">
    <citation type="submission" date="2020-01" db="EMBL/GenBank/DDBJ databases">
        <title>The Celery Genome Sequence Reveals Sequential Paleo-tetraploidization, Resistance Gene Elimination, Karyotype Evolution, and Functional Innovation in Apiales.</title>
        <authorList>
            <person name="Song X."/>
        </authorList>
    </citation>
    <scope>NUCLEOTIDE SEQUENCE</scope>
    <source>
        <tissue evidence="5">Leaf</tissue>
    </source>
</reference>
<comment type="caution">
    <text evidence="5">The sequence shown here is derived from an EMBL/GenBank/DDBJ whole genome shotgun (WGS) entry which is preliminary data.</text>
</comment>
<dbReference type="EMBL" id="WRXP01002887">
    <property type="protein sequence ID" value="KAF1001735.1"/>
    <property type="molecule type" value="Genomic_DNA"/>
</dbReference>
<evidence type="ECO:0000313" key="8">
    <source>
        <dbReference type="Proteomes" id="UP000593563"/>
    </source>
</evidence>
<dbReference type="AlphaFoldDB" id="A0A6L5B727"/>
<accession>A0A6L5B727</accession>
<dbReference type="InterPro" id="IPR012677">
    <property type="entry name" value="Nucleotide-bd_a/b_plait_sf"/>
</dbReference>
<evidence type="ECO:0000256" key="3">
    <source>
        <dbReference type="PROSITE-ProRule" id="PRU00176"/>
    </source>
</evidence>
<dbReference type="Gene3D" id="3.30.70.330">
    <property type="match status" value="1"/>
</dbReference>
<gene>
    <name evidence="7" type="ORF">AG4045_014458</name>
    <name evidence="5" type="ORF">AG4045_027453</name>
    <name evidence="6" type="ORF">AG4045_029022</name>
</gene>
<proteinExistence type="predicted"/>
<evidence type="ECO:0000259" key="4">
    <source>
        <dbReference type="PROSITE" id="PS50102"/>
    </source>
</evidence>
<dbReference type="PANTHER" id="PTHR24012">
    <property type="entry name" value="RNA BINDING PROTEIN"/>
    <property type="match status" value="1"/>
</dbReference>
<dbReference type="EMBL" id="WRXP01004717">
    <property type="protein sequence ID" value="KAF1001390.1"/>
    <property type="molecule type" value="Genomic_DNA"/>
</dbReference>
<dbReference type="InterPro" id="IPR035979">
    <property type="entry name" value="RBD_domain_sf"/>
</dbReference>
<keyword evidence="1" id="KW-0677">Repeat</keyword>
<dbReference type="InterPro" id="IPR000504">
    <property type="entry name" value="RRM_dom"/>
</dbReference>